<evidence type="ECO:0000256" key="3">
    <source>
        <dbReference type="SAM" id="SignalP"/>
    </source>
</evidence>
<feature type="signal peptide" evidence="3">
    <location>
        <begin position="1"/>
        <end position="22"/>
    </location>
</feature>
<dbReference type="EMBL" id="JBHTAI010000041">
    <property type="protein sequence ID" value="MFC7153738.1"/>
    <property type="molecule type" value="Genomic_DNA"/>
</dbReference>
<evidence type="ECO:0000313" key="4">
    <source>
        <dbReference type="EMBL" id="MFC7153738.1"/>
    </source>
</evidence>
<keyword evidence="1" id="KW-0802">TPR repeat</keyword>
<feature type="chain" id="PRO_5047422310" description="Tetratricopeptide repeat protein" evidence="3">
    <location>
        <begin position="23"/>
        <end position="185"/>
    </location>
</feature>
<comment type="caution">
    <text evidence="4">The sequence shown here is derived from an EMBL/GenBank/DDBJ whole genome shotgun (WGS) entry which is preliminary data.</text>
</comment>
<keyword evidence="2" id="KW-0175">Coiled coil</keyword>
<dbReference type="InterPro" id="IPR011990">
    <property type="entry name" value="TPR-like_helical_dom_sf"/>
</dbReference>
<evidence type="ECO:0000313" key="5">
    <source>
        <dbReference type="Proteomes" id="UP001596378"/>
    </source>
</evidence>
<gene>
    <name evidence="4" type="ORF">ACFQMJ_34870</name>
</gene>
<accession>A0ABW2FKQ9</accession>
<feature type="coiled-coil region" evidence="2">
    <location>
        <begin position="64"/>
        <end position="94"/>
    </location>
</feature>
<keyword evidence="5" id="KW-1185">Reference proteome</keyword>
<dbReference type="RefSeq" id="WP_378044525.1">
    <property type="nucleotide sequence ID" value="NZ_JBHMDN010000004.1"/>
</dbReference>
<reference evidence="5" key="1">
    <citation type="journal article" date="2019" name="Int. J. Syst. Evol. Microbiol.">
        <title>The Global Catalogue of Microorganisms (GCM) 10K type strain sequencing project: providing services to taxonomists for standard genome sequencing and annotation.</title>
        <authorList>
            <consortium name="The Broad Institute Genomics Platform"/>
            <consortium name="The Broad Institute Genome Sequencing Center for Infectious Disease"/>
            <person name="Wu L."/>
            <person name="Ma J."/>
        </authorList>
    </citation>
    <scope>NUCLEOTIDE SEQUENCE [LARGE SCALE GENOMIC DNA]</scope>
    <source>
        <strain evidence="5">KCTC 12907</strain>
    </source>
</reference>
<protein>
    <recommendedName>
        <fullName evidence="6">Tetratricopeptide repeat protein</fullName>
    </recommendedName>
</protein>
<dbReference type="PROSITE" id="PS50005">
    <property type="entry name" value="TPR"/>
    <property type="match status" value="1"/>
</dbReference>
<evidence type="ECO:0000256" key="1">
    <source>
        <dbReference type="PROSITE-ProRule" id="PRU00339"/>
    </source>
</evidence>
<evidence type="ECO:0008006" key="6">
    <source>
        <dbReference type="Google" id="ProtNLM"/>
    </source>
</evidence>
<dbReference type="InterPro" id="IPR019734">
    <property type="entry name" value="TPR_rpt"/>
</dbReference>
<sequence length="185" mass="20707">MKKIIAVLCALLLLMGCGPSKEEQSDEFYRQAGEHYKAGDFNSAVDVYEKSLELDESPGVRTKLNELKAEIAFVKNLSASLKELEKLKVRLLSTVKSEETLKIANEIELLFHELEALESPAGTEIRDLVIAIHQEGLSIRSGCVLLAASINTGIGDYVDRKKDLYDSLSKFLKRNKIPEFYKKIS</sequence>
<keyword evidence="3" id="KW-0732">Signal</keyword>
<feature type="repeat" description="TPR" evidence="1">
    <location>
        <begin position="25"/>
        <end position="58"/>
    </location>
</feature>
<name>A0ABW2FKQ9_9BACL</name>
<dbReference type="PROSITE" id="PS51257">
    <property type="entry name" value="PROKAR_LIPOPROTEIN"/>
    <property type="match status" value="1"/>
</dbReference>
<evidence type="ECO:0000256" key="2">
    <source>
        <dbReference type="SAM" id="Coils"/>
    </source>
</evidence>
<organism evidence="4 5">
    <name type="scientific">Cohnella cellulosilytica</name>
    <dbReference type="NCBI Taxonomy" id="986710"/>
    <lineage>
        <taxon>Bacteria</taxon>
        <taxon>Bacillati</taxon>
        <taxon>Bacillota</taxon>
        <taxon>Bacilli</taxon>
        <taxon>Bacillales</taxon>
        <taxon>Paenibacillaceae</taxon>
        <taxon>Cohnella</taxon>
    </lineage>
</organism>
<proteinExistence type="predicted"/>
<dbReference type="Proteomes" id="UP001596378">
    <property type="component" value="Unassembled WGS sequence"/>
</dbReference>
<dbReference type="Gene3D" id="1.25.40.10">
    <property type="entry name" value="Tetratricopeptide repeat domain"/>
    <property type="match status" value="1"/>
</dbReference>